<dbReference type="GO" id="GO:0004857">
    <property type="term" value="F:enzyme inhibitor activity"/>
    <property type="evidence" value="ECO:0007669"/>
    <property type="project" value="InterPro"/>
</dbReference>
<protein>
    <recommendedName>
        <fullName evidence="5">Pectinesterase inhibitor domain-containing protein</fullName>
    </recommendedName>
</protein>
<dbReference type="InterPro" id="IPR035513">
    <property type="entry name" value="Invertase/methylesterase_inhib"/>
</dbReference>
<gene>
    <name evidence="6" type="ORF">EJB05_57396</name>
</gene>
<dbReference type="EMBL" id="RWGY01001017">
    <property type="protein sequence ID" value="TVT97356.1"/>
    <property type="molecule type" value="Genomic_DNA"/>
</dbReference>
<accession>A0A5J9SEZ6</accession>
<dbReference type="AlphaFoldDB" id="A0A5J9SEZ6"/>
<evidence type="ECO:0000259" key="5">
    <source>
        <dbReference type="SMART" id="SM00856"/>
    </source>
</evidence>
<sequence>MAFVLLTAIILLFSAATHTEVVNAAINPLLPICKTVGGGSMYVGIDFCMSALGSDSRSSGDQTYRTLSLVAVDLLTANVTSTAAKIDGLLRAGGGGKDGDALRSCQALYKGVAERQPGCGGAVKAGKFKEAQSSLEESASAIKECEAGFAKRNVASPLTVEGDNAFELAKLAVALLNFAV</sequence>
<keyword evidence="2" id="KW-1015">Disulfide bond</keyword>
<organism evidence="6 7">
    <name type="scientific">Eragrostis curvula</name>
    <name type="common">weeping love grass</name>
    <dbReference type="NCBI Taxonomy" id="38414"/>
    <lineage>
        <taxon>Eukaryota</taxon>
        <taxon>Viridiplantae</taxon>
        <taxon>Streptophyta</taxon>
        <taxon>Embryophyta</taxon>
        <taxon>Tracheophyta</taxon>
        <taxon>Spermatophyta</taxon>
        <taxon>Magnoliopsida</taxon>
        <taxon>Liliopsida</taxon>
        <taxon>Poales</taxon>
        <taxon>Poaceae</taxon>
        <taxon>PACMAD clade</taxon>
        <taxon>Chloridoideae</taxon>
        <taxon>Eragrostideae</taxon>
        <taxon>Eragrostidinae</taxon>
        <taxon>Eragrostis</taxon>
    </lineage>
</organism>
<name>A0A5J9SEZ6_9POAL</name>
<reference evidence="6 7" key="1">
    <citation type="journal article" date="2019" name="Sci. Rep.">
        <title>A high-quality genome of Eragrostis curvula grass provides insights into Poaceae evolution and supports new strategies to enhance forage quality.</title>
        <authorList>
            <person name="Carballo J."/>
            <person name="Santos B.A.C.M."/>
            <person name="Zappacosta D."/>
            <person name="Garbus I."/>
            <person name="Selva J.P."/>
            <person name="Gallo C.A."/>
            <person name="Diaz A."/>
            <person name="Albertini E."/>
            <person name="Caccamo M."/>
            <person name="Echenique V."/>
        </authorList>
    </citation>
    <scope>NUCLEOTIDE SEQUENCE [LARGE SCALE GENOMIC DNA]</scope>
    <source>
        <strain evidence="7">cv. Victoria</strain>
        <tissue evidence="6">Leaf</tissue>
    </source>
</reference>
<dbReference type="InterPro" id="IPR034088">
    <property type="entry name" value="Pla_a_1-like"/>
</dbReference>
<dbReference type="Gene3D" id="1.20.140.40">
    <property type="entry name" value="Invertase/pectin methylesterase inhibitor family protein"/>
    <property type="match status" value="1"/>
</dbReference>
<feature type="signal peptide" evidence="4">
    <location>
        <begin position="1"/>
        <end position="19"/>
    </location>
</feature>
<evidence type="ECO:0000313" key="7">
    <source>
        <dbReference type="Proteomes" id="UP000324897"/>
    </source>
</evidence>
<comment type="similarity">
    <text evidence="3">Belongs to the PMEI family.</text>
</comment>
<evidence type="ECO:0000313" key="6">
    <source>
        <dbReference type="EMBL" id="TVT97356.1"/>
    </source>
</evidence>
<dbReference type="CDD" id="cd15795">
    <property type="entry name" value="PMEI-Pla_a_1_like"/>
    <property type="match status" value="1"/>
</dbReference>
<dbReference type="Pfam" id="PF04043">
    <property type="entry name" value="PMEI"/>
    <property type="match status" value="1"/>
</dbReference>
<dbReference type="NCBIfam" id="TIGR01614">
    <property type="entry name" value="PME_inhib"/>
    <property type="match status" value="1"/>
</dbReference>
<dbReference type="GO" id="GO:0005576">
    <property type="term" value="C:extracellular region"/>
    <property type="evidence" value="ECO:0007669"/>
    <property type="project" value="UniProtKB-ARBA"/>
</dbReference>
<proteinExistence type="inferred from homology"/>
<feature type="domain" description="Pectinesterase inhibitor" evidence="5">
    <location>
        <begin position="24"/>
        <end position="175"/>
    </location>
</feature>
<evidence type="ECO:0000256" key="2">
    <source>
        <dbReference type="ARBA" id="ARBA00023157"/>
    </source>
</evidence>
<evidence type="ECO:0000256" key="4">
    <source>
        <dbReference type="SAM" id="SignalP"/>
    </source>
</evidence>
<evidence type="ECO:0000256" key="3">
    <source>
        <dbReference type="ARBA" id="ARBA00038471"/>
    </source>
</evidence>
<dbReference type="InterPro" id="IPR006501">
    <property type="entry name" value="Pectinesterase_inhib_dom"/>
</dbReference>
<dbReference type="SMART" id="SM00856">
    <property type="entry name" value="PMEI"/>
    <property type="match status" value="1"/>
</dbReference>
<keyword evidence="1 4" id="KW-0732">Signal</keyword>
<dbReference type="SUPFAM" id="SSF101148">
    <property type="entry name" value="Plant invertase/pectin methylesterase inhibitor"/>
    <property type="match status" value="1"/>
</dbReference>
<dbReference type="OrthoDB" id="689831at2759"/>
<dbReference type="PANTHER" id="PTHR35357">
    <property type="entry name" value="OS02G0537100 PROTEIN"/>
    <property type="match status" value="1"/>
</dbReference>
<keyword evidence="7" id="KW-1185">Reference proteome</keyword>
<feature type="non-terminal residue" evidence="6">
    <location>
        <position position="1"/>
    </location>
</feature>
<dbReference type="Gramene" id="TVT97356">
    <property type="protein sequence ID" value="TVT97356"/>
    <property type="gene ID" value="EJB05_57396"/>
</dbReference>
<dbReference type="Proteomes" id="UP000324897">
    <property type="component" value="Unassembled WGS sequence"/>
</dbReference>
<dbReference type="FunFam" id="1.20.140.40:FF:000002">
    <property type="entry name" value="Putative invertase inhibitor"/>
    <property type="match status" value="1"/>
</dbReference>
<evidence type="ECO:0000256" key="1">
    <source>
        <dbReference type="ARBA" id="ARBA00022729"/>
    </source>
</evidence>
<dbReference type="PANTHER" id="PTHR35357:SF8">
    <property type="entry name" value="OS01G0111000 PROTEIN"/>
    <property type="match status" value="1"/>
</dbReference>
<comment type="caution">
    <text evidence="6">The sequence shown here is derived from an EMBL/GenBank/DDBJ whole genome shotgun (WGS) entry which is preliminary data.</text>
</comment>
<feature type="chain" id="PRO_5023908384" description="Pectinesterase inhibitor domain-containing protein" evidence="4">
    <location>
        <begin position="20"/>
        <end position="180"/>
    </location>
</feature>